<dbReference type="Proteomes" id="UP000244900">
    <property type="component" value="Chromosome"/>
</dbReference>
<evidence type="ECO:0000313" key="2">
    <source>
        <dbReference type="Proteomes" id="UP000244900"/>
    </source>
</evidence>
<dbReference type="AlphaFoldDB" id="A0A2S1T1V7"/>
<dbReference type="OrthoDB" id="9847952at2"/>
<keyword evidence="2" id="KW-1185">Reference proteome</keyword>
<sequence length="264" mass="27961">MPTLTSTDFTASAVLEATRTVLGTGWQTFPAHNGQIQGTVRSDHGHRIELLGANCGFVYAAAMLPDGTRFEANAAPTAPTAAAYGVALAQLIARTLAPAHNALSETRANVGKIRAAIGRDVTTHWSFGRATTSWALRDGGRALHHTEPRPAHLGDPPQGPGAESWVRFTDLNPDQVETVLRAIDTTSDDVRQHAPVHGLFAQRMKAAAPGLRPLDTVRFAQWGRQTIALGIDGLVKVEFVAACHSTNVTVTGSIDSQVRAAAAL</sequence>
<dbReference type="EMBL" id="CP029188">
    <property type="protein sequence ID" value="AWI32653.1"/>
    <property type="molecule type" value="Genomic_DNA"/>
</dbReference>
<organism evidence="1 2">
    <name type="scientific">Streptomyces tirandamycinicus</name>
    <dbReference type="NCBI Taxonomy" id="2174846"/>
    <lineage>
        <taxon>Bacteria</taxon>
        <taxon>Bacillati</taxon>
        <taxon>Actinomycetota</taxon>
        <taxon>Actinomycetes</taxon>
        <taxon>Kitasatosporales</taxon>
        <taxon>Streptomycetaceae</taxon>
        <taxon>Streptomyces</taxon>
    </lineage>
</organism>
<gene>
    <name evidence="1" type="ORF">DDW44_30505</name>
</gene>
<evidence type="ECO:0000313" key="1">
    <source>
        <dbReference type="EMBL" id="AWI32653.1"/>
    </source>
</evidence>
<accession>A0A2S1T1V7</accession>
<dbReference type="KEGG" id="stir:DDW44_30505"/>
<dbReference type="RefSeq" id="WP_108908521.1">
    <property type="nucleotide sequence ID" value="NZ_CP029188.1"/>
</dbReference>
<name>A0A2S1T1V7_9ACTN</name>
<reference evidence="1 2" key="1">
    <citation type="submission" date="2018-05" db="EMBL/GenBank/DDBJ databases">
        <title>Complete genome sequence of sponge-derived Streptomyces sp. HNM0039.</title>
        <authorList>
            <person name="Huang X."/>
            <person name="Zhou S."/>
        </authorList>
    </citation>
    <scope>NUCLEOTIDE SEQUENCE [LARGE SCALE GENOMIC DNA]</scope>
    <source>
        <strain evidence="1 2">HNM0039</strain>
    </source>
</reference>
<protein>
    <submittedName>
        <fullName evidence="1">Uncharacterized protein</fullName>
    </submittedName>
</protein>
<proteinExistence type="predicted"/>